<organism evidence="1 2">
    <name type="scientific">Choristoneura fumiferana</name>
    <name type="common">Spruce budworm moth</name>
    <name type="synonym">Archips fumiferana</name>
    <dbReference type="NCBI Taxonomy" id="7141"/>
    <lineage>
        <taxon>Eukaryota</taxon>
        <taxon>Metazoa</taxon>
        <taxon>Ecdysozoa</taxon>
        <taxon>Arthropoda</taxon>
        <taxon>Hexapoda</taxon>
        <taxon>Insecta</taxon>
        <taxon>Pterygota</taxon>
        <taxon>Neoptera</taxon>
        <taxon>Endopterygota</taxon>
        <taxon>Lepidoptera</taxon>
        <taxon>Glossata</taxon>
        <taxon>Ditrysia</taxon>
        <taxon>Tortricoidea</taxon>
        <taxon>Tortricidae</taxon>
        <taxon>Tortricinae</taxon>
        <taxon>Choristoneura</taxon>
    </lineage>
</organism>
<proteinExistence type="predicted"/>
<sequence length="534" mass="60196">MGDKGKCTFGTRMPIDIHMLNEIISREVKHFRNYKIYRPNFGSIPVATKFYAAHDQVRAETREQAEKVDNYAHNVAQTRAKGPHSKYPAPGTENMVYGWYFKPLEPMNRSDRRFYHPKKESSHTKIEVWFCRQFTFLVTARACRPHFSRVLLLLAPAVILQLALPTVHFSSTPRASRAVTNSRGFLLLLAPAAMLQCKRHYANTSAVARPTVMVTACACRHHFSRVLAAAIAPAAMLQYLPSLIGISVAACMSLASYEIFDSFDEVNPASSEISRISLEPRNASTTTTSRSTTDITIGTEPPTDMGPDFPEVSSDWLPNTRSSTEWWQDTTVETDRLLNTIPLDSCPEEEKPSNIGPYEVPTQRDLVLHIRRILLHMFRSYHKKTLEVLKDMKEATKSSWPKEESCQGASKVAYRRCVRTVSNRCELAAKSLVLALEELRGDVLGLLQGKVCNIEDMNADPIQLIRILAMEKVSLEFALPGFLRLLNACAGHCSRPNSSAHSRKPLRRMLSDQDLVIRHFLTQKSYSQLLKGTT</sequence>
<dbReference type="Proteomes" id="UP001064048">
    <property type="component" value="Chromosome 24"/>
</dbReference>
<keyword evidence="2" id="KW-1185">Reference proteome</keyword>
<protein>
    <submittedName>
        <fullName evidence="1">Uncharacterized protein</fullName>
    </submittedName>
</protein>
<evidence type="ECO:0000313" key="2">
    <source>
        <dbReference type="Proteomes" id="UP001064048"/>
    </source>
</evidence>
<dbReference type="EMBL" id="CM046124">
    <property type="protein sequence ID" value="KAI8432721.1"/>
    <property type="molecule type" value="Genomic_DNA"/>
</dbReference>
<name>A0ACC0K9M5_CHOFU</name>
<reference evidence="1 2" key="1">
    <citation type="journal article" date="2022" name="Genome Biol. Evol.">
        <title>The Spruce Budworm Genome: Reconstructing the Evolutionary History of Antifreeze Proteins.</title>
        <authorList>
            <person name="Beliveau C."/>
            <person name="Gagne P."/>
            <person name="Picq S."/>
            <person name="Vernygora O."/>
            <person name="Keeling C.I."/>
            <person name="Pinkney K."/>
            <person name="Doucet D."/>
            <person name="Wen F."/>
            <person name="Johnston J.S."/>
            <person name="Maaroufi H."/>
            <person name="Boyle B."/>
            <person name="Laroche J."/>
            <person name="Dewar K."/>
            <person name="Juretic N."/>
            <person name="Blackburn G."/>
            <person name="Nisole A."/>
            <person name="Brunet B."/>
            <person name="Brandao M."/>
            <person name="Lumley L."/>
            <person name="Duan J."/>
            <person name="Quan G."/>
            <person name="Lucarotti C.J."/>
            <person name="Roe A.D."/>
            <person name="Sperling F.A.H."/>
            <person name="Levesque R.C."/>
            <person name="Cusson M."/>
        </authorList>
    </citation>
    <scope>NUCLEOTIDE SEQUENCE [LARGE SCALE GENOMIC DNA]</scope>
    <source>
        <strain evidence="1">Glfc:IPQL:Cfum</strain>
    </source>
</reference>
<gene>
    <name evidence="1" type="ORF">MSG28_013682</name>
</gene>
<accession>A0ACC0K9M5</accession>
<evidence type="ECO:0000313" key="1">
    <source>
        <dbReference type="EMBL" id="KAI8432721.1"/>
    </source>
</evidence>
<comment type="caution">
    <text evidence="1">The sequence shown here is derived from an EMBL/GenBank/DDBJ whole genome shotgun (WGS) entry which is preliminary data.</text>
</comment>